<dbReference type="Gene3D" id="3.90.380.10">
    <property type="entry name" value="Naphthalene 1,2-dioxygenase Alpha Subunit, Chain A, domain 1"/>
    <property type="match status" value="1"/>
</dbReference>
<comment type="caution">
    <text evidence="8">The sequence shown here is derived from an EMBL/GenBank/DDBJ whole genome shotgun (WGS) entry which is preliminary data.</text>
</comment>
<dbReference type="PANTHER" id="PTHR43756">
    <property type="entry name" value="CHOLINE MONOOXYGENASE, CHLOROPLASTIC"/>
    <property type="match status" value="1"/>
</dbReference>
<evidence type="ECO:0000256" key="5">
    <source>
        <dbReference type="ARBA" id="ARBA00023004"/>
    </source>
</evidence>
<dbReference type="InterPro" id="IPR015879">
    <property type="entry name" value="Ring_hydroxy_dOase_asu_C_dom"/>
</dbReference>
<dbReference type="RefSeq" id="WP_188746263.1">
    <property type="nucleotide sequence ID" value="NZ_BMIJ01000002.1"/>
</dbReference>
<evidence type="ECO:0000256" key="1">
    <source>
        <dbReference type="ARBA" id="ARBA00008751"/>
    </source>
</evidence>
<gene>
    <name evidence="8" type="ORF">GCM10011352_11820</name>
</gene>
<keyword evidence="9" id="KW-1185">Reference proteome</keyword>
<dbReference type="PROSITE" id="PS51296">
    <property type="entry name" value="RIESKE"/>
    <property type="match status" value="1"/>
</dbReference>
<evidence type="ECO:0000256" key="2">
    <source>
        <dbReference type="ARBA" id="ARBA00022714"/>
    </source>
</evidence>
<keyword evidence="4" id="KW-0560">Oxidoreductase</keyword>
<evidence type="ECO:0000313" key="8">
    <source>
        <dbReference type="EMBL" id="GGB87503.1"/>
    </source>
</evidence>
<name>A0ABQ1K8V3_9GAMM</name>
<dbReference type="InterPro" id="IPR001663">
    <property type="entry name" value="Rng_hydr_dOase-A"/>
</dbReference>
<keyword evidence="2" id="KW-0001">2Fe-2S</keyword>
<dbReference type="SUPFAM" id="SSF55961">
    <property type="entry name" value="Bet v1-like"/>
    <property type="match status" value="1"/>
</dbReference>
<dbReference type="Pfam" id="PF00848">
    <property type="entry name" value="Ring_hydroxyl_A"/>
    <property type="match status" value="1"/>
</dbReference>
<dbReference type="PRINTS" id="PR00090">
    <property type="entry name" value="RNGDIOXGNASE"/>
</dbReference>
<evidence type="ECO:0000256" key="4">
    <source>
        <dbReference type="ARBA" id="ARBA00023002"/>
    </source>
</evidence>
<proteinExistence type="inferred from homology"/>
<dbReference type="Gene3D" id="2.102.10.10">
    <property type="entry name" value="Rieske [2Fe-2S] iron-sulphur domain"/>
    <property type="match status" value="1"/>
</dbReference>
<protein>
    <submittedName>
        <fullName evidence="8">Aromatic oxygenase</fullName>
    </submittedName>
</protein>
<dbReference type="InterPro" id="IPR017941">
    <property type="entry name" value="Rieske_2Fe-2S"/>
</dbReference>
<dbReference type="Proteomes" id="UP000629025">
    <property type="component" value="Unassembled WGS sequence"/>
</dbReference>
<dbReference type="CDD" id="cd08880">
    <property type="entry name" value="RHO_alpha_C_ahdA1c-like"/>
    <property type="match status" value="1"/>
</dbReference>
<dbReference type="EMBL" id="BMIJ01000002">
    <property type="protein sequence ID" value="GGB87503.1"/>
    <property type="molecule type" value="Genomic_DNA"/>
</dbReference>
<feature type="domain" description="Rieske" evidence="7">
    <location>
        <begin position="46"/>
        <end position="160"/>
    </location>
</feature>
<comment type="similarity">
    <text evidence="1">Belongs to the bacterial ring-hydroxylating dioxygenase alpha subunit family.</text>
</comment>
<evidence type="ECO:0000313" key="9">
    <source>
        <dbReference type="Proteomes" id="UP000629025"/>
    </source>
</evidence>
<dbReference type="SUPFAM" id="SSF50022">
    <property type="entry name" value="ISP domain"/>
    <property type="match status" value="1"/>
</dbReference>
<sequence>MTEIIAKSSGVHWPSDKVTTIPYSVYTDEAQYHLEHEKIFKGATWNYLCLAAELPDPGSYFVSQIGETPIIVTRDLDGELNAFVNRCSHRGSLLCLKKSGKAENLTCVYHAWSFNLKGDLDGVAFQRGVKRQGGMPEHFCKGDHNLRKLRVTEFSGLVFGSFSDDAPEIEEYLGSEISSRIRRVLKKPLRIIGHNTQILNNNWKLYFENAKDSYHASILHTFFTTFEINRLNQQGGIIVDSSGGHHVSYSMIDPSLSNEVYGNQNIRSAKDEYRLADWSLLESIDEYGDGVTLQILTVFPGLVLQQIHNAIAVRQIVPTSVDTTELVWTYIGFEDDDDAMIERRLKQANLVGPAGFISMEDGAVGNFVQRGIAGTDEDVSVVMMGGESAESQPFRATETSVRGFWKKYRSLMEGIVPNA</sequence>
<keyword evidence="6" id="KW-0411">Iron-sulfur</keyword>
<evidence type="ECO:0000259" key="7">
    <source>
        <dbReference type="PROSITE" id="PS51296"/>
    </source>
</evidence>
<organism evidence="8 9">
    <name type="scientific">Marinobacterium zhoushanense</name>
    <dbReference type="NCBI Taxonomy" id="1679163"/>
    <lineage>
        <taxon>Bacteria</taxon>
        <taxon>Pseudomonadati</taxon>
        <taxon>Pseudomonadota</taxon>
        <taxon>Gammaproteobacteria</taxon>
        <taxon>Oceanospirillales</taxon>
        <taxon>Oceanospirillaceae</taxon>
        <taxon>Marinobacterium</taxon>
    </lineage>
</organism>
<evidence type="ECO:0000256" key="6">
    <source>
        <dbReference type="ARBA" id="ARBA00023014"/>
    </source>
</evidence>
<accession>A0ABQ1K8V3</accession>
<keyword evidence="5" id="KW-0408">Iron</keyword>
<reference evidence="9" key="1">
    <citation type="journal article" date="2019" name="Int. J. Syst. Evol. Microbiol.">
        <title>The Global Catalogue of Microorganisms (GCM) 10K type strain sequencing project: providing services to taxonomists for standard genome sequencing and annotation.</title>
        <authorList>
            <consortium name="The Broad Institute Genomics Platform"/>
            <consortium name="The Broad Institute Genome Sequencing Center for Infectious Disease"/>
            <person name="Wu L."/>
            <person name="Ma J."/>
        </authorList>
    </citation>
    <scope>NUCLEOTIDE SEQUENCE [LARGE SCALE GENOMIC DNA]</scope>
    <source>
        <strain evidence="9">CGMCC 1.15341</strain>
    </source>
</reference>
<dbReference type="InterPro" id="IPR043264">
    <property type="entry name" value="AhdA1c-like_alpha_C"/>
</dbReference>
<dbReference type="InterPro" id="IPR036922">
    <property type="entry name" value="Rieske_2Fe-2S_sf"/>
</dbReference>
<dbReference type="Pfam" id="PF00355">
    <property type="entry name" value="Rieske"/>
    <property type="match status" value="1"/>
</dbReference>
<dbReference type="PANTHER" id="PTHR43756:SF1">
    <property type="entry name" value="3-PHENYLPROPIONATE_CINNAMIC ACID DIOXYGENASE SUBUNIT ALPHA"/>
    <property type="match status" value="1"/>
</dbReference>
<keyword evidence="3" id="KW-0479">Metal-binding</keyword>
<evidence type="ECO:0000256" key="3">
    <source>
        <dbReference type="ARBA" id="ARBA00022723"/>
    </source>
</evidence>